<dbReference type="Pfam" id="PF07435">
    <property type="entry name" value="YycH"/>
    <property type="match status" value="1"/>
</dbReference>
<feature type="domain" description="Regulatory protein YycH" evidence="2">
    <location>
        <begin position="4"/>
        <end position="423"/>
    </location>
</feature>
<organism evidence="3 4">
    <name type="scientific">Aquibacillus albus</name>
    <dbReference type="NCBI Taxonomy" id="1168171"/>
    <lineage>
        <taxon>Bacteria</taxon>
        <taxon>Bacillati</taxon>
        <taxon>Bacillota</taxon>
        <taxon>Bacilli</taxon>
        <taxon>Bacillales</taxon>
        <taxon>Bacillaceae</taxon>
        <taxon>Aquibacillus</taxon>
    </lineage>
</organism>
<dbReference type="CDD" id="cd15787">
    <property type="entry name" value="YycH_N"/>
    <property type="match status" value="1"/>
</dbReference>
<dbReference type="Gene3D" id="3.30.310.160">
    <property type="entry name" value="YycH protein, domain 2"/>
    <property type="match status" value="1"/>
</dbReference>
<comment type="caution">
    <text evidence="3">The sequence shown here is derived from an EMBL/GenBank/DDBJ whole genome shotgun (WGS) entry which is preliminary data.</text>
</comment>
<feature type="transmembrane region" description="Helical" evidence="1">
    <location>
        <begin position="9"/>
        <end position="28"/>
    </location>
</feature>
<keyword evidence="1" id="KW-0812">Transmembrane</keyword>
<dbReference type="InterPro" id="IPR042274">
    <property type="entry name" value="YycH/YycI_2"/>
</dbReference>
<keyword evidence="4" id="KW-1185">Reference proteome</keyword>
<evidence type="ECO:0000313" key="4">
    <source>
        <dbReference type="Proteomes" id="UP001296943"/>
    </source>
</evidence>
<dbReference type="RefSeq" id="WP_204501024.1">
    <property type="nucleotide sequence ID" value="NZ_JAFBDR010000018.1"/>
</dbReference>
<dbReference type="EMBL" id="JAFBDR010000018">
    <property type="protein sequence ID" value="MBM7572546.1"/>
    <property type="molecule type" value="Genomic_DNA"/>
</dbReference>
<dbReference type="InterPro" id="IPR009996">
    <property type="entry name" value="YycH"/>
</dbReference>
<proteinExistence type="predicted"/>
<gene>
    <name evidence="3" type="ORF">JOC48_003074</name>
</gene>
<reference evidence="3 4" key="1">
    <citation type="submission" date="2021-01" db="EMBL/GenBank/DDBJ databases">
        <title>Genomic Encyclopedia of Type Strains, Phase IV (KMG-IV): sequencing the most valuable type-strain genomes for metagenomic binning, comparative biology and taxonomic classification.</title>
        <authorList>
            <person name="Goeker M."/>
        </authorList>
    </citation>
    <scope>NUCLEOTIDE SEQUENCE [LARGE SCALE GENOMIC DNA]</scope>
    <source>
        <strain evidence="3 4">DSM 23711</strain>
    </source>
</reference>
<keyword evidence="1" id="KW-1133">Transmembrane helix</keyword>
<accession>A0ABS2N338</accession>
<evidence type="ECO:0000313" key="3">
    <source>
        <dbReference type="EMBL" id="MBM7572546.1"/>
    </source>
</evidence>
<protein>
    <submittedName>
        <fullName evidence="3">Regulatory protein YycH of two-component signal transduction system YycFG</fullName>
    </submittedName>
</protein>
<name>A0ABS2N338_9BACI</name>
<dbReference type="Proteomes" id="UP001296943">
    <property type="component" value="Unassembled WGS sequence"/>
</dbReference>
<sequence>MKLETIKSIILITLIILSLLLTLGIWRYQPDYEYADSSRRVIEANLGGEEETRKSVITPAQIIYHIEGSHLGLIDKSKERQLFEMMQGWALYDFSSSTIDLNENNFNRDDTVEVIFPTEIPTNIIEDLFTINEESYILSSSFNRMYIDLNDEITENQLIFHNTENGFTISANIQNMAEEREELLNYRFENGFEFYVDYENATSDYIYLPEEVEMYKRPFSYQTIPITPLRNVLFTSPSAVRNSEYTDGSRLYTDGSRAMIVYDHHMEYTNPTPSETTPLEAKQLISQSLDFINAHGGWTTDVNDQYVLYKMNQRTNTVNFQLTYGGYPVFEEDELSTISVTMQNQSIYQYNRPLIQLKDTFGEGQQEKLESGAEIVTILERDKQYESKAILDVKLGYKIEKQEDGQIFVLTPTWYIKDYSGWQELESDQEIPVSRGGEK</sequence>
<evidence type="ECO:0000259" key="2">
    <source>
        <dbReference type="Pfam" id="PF07435"/>
    </source>
</evidence>
<keyword evidence="1" id="KW-0472">Membrane</keyword>
<evidence type="ECO:0000256" key="1">
    <source>
        <dbReference type="SAM" id="Phobius"/>
    </source>
</evidence>